<dbReference type="GO" id="GO:0007165">
    <property type="term" value="P:signal transduction"/>
    <property type="evidence" value="ECO:0007669"/>
    <property type="project" value="InterPro"/>
</dbReference>
<evidence type="ECO:0000256" key="8">
    <source>
        <dbReference type="ARBA" id="ARBA00023157"/>
    </source>
</evidence>
<dbReference type="EMBL" id="KI517609">
    <property type="protein sequence ID" value="ESQ37280.1"/>
    <property type="molecule type" value="Genomic_DNA"/>
</dbReference>
<evidence type="ECO:0000313" key="10">
    <source>
        <dbReference type="EMBL" id="ESQ37280.1"/>
    </source>
</evidence>
<keyword evidence="11" id="KW-1185">Reference proteome</keyword>
<dbReference type="GO" id="GO:0005576">
    <property type="term" value="C:extracellular region"/>
    <property type="evidence" value="ECO:0007669"/>
    <property type="project" value="UniProtKB-SubCell"/>
</dbReference>
<dbReference type="Gramene" id="ESQ37280">
    <property type="protein sequence ID" value="ESQ37280"/>
    <property type="gene ID" value="EUTSA_v10002937mg"/>
</dbReference>
<name>V4KHH1_EUTSA</name>
<evidence type="ECO:0000313" key="11">
    <source>
        <dbReference type="Proteomes" id="UP000030689"/>
    </source>
</evidence>
<dbReference type="PANTHER" id="PTHR34450:SF6">
    <property type="entry name" value="DEFENSIN-LIKE PROTEIN 241-RELATED"/>
    <property type="match status" value="1"/>
</dbReference>
<organism evidence="10 11">
    <name type="scientific">Eutrema salsugineum</name>
    <name type="common">Saltwater cress</name>
    <name type="synonym">Sisymbrium salsugineum</name>
    <dbReference type="NCBI Taxonomy" id="72664"/>
    <lineage>
        <taxon>Eukaryota</taxon>
        <taxon>Viridiplantae</taxon>
        <taxon>Streptophyta</taxon>
        <taxon>Embryophyta</taxon>
        <taxon>Tracheophyta</taxon>
        <taxon>Spermatophyta</taxon>
        <taxon>Magnoliopsida</taxon>
        <taxon>eudicotyledons</taxon>
        <taxon>Gunneridae</taxon>
        <taxon>Pentapetalae</taxon>
        <taxon>rosids</taxon>
        <taxon>malvids</taxon>
        <taxon>Brassicales</taxon>
        <taxon>Brassicaceae</taxon>
        <taxon>Eutremeae</taxon>
        <taxon>Eutrema</taxon>
    </lineage>
</organism>
<keyword evidence="8" id="KW-1015">Disulfide bond</keyword>
<dbReference type="OMA" id="CECTNRI"/>
<evidence type="ECO:0000256" key="4">
    <source>
        <dbReference type="ARBA" id="ARBA00022529"/>
    </source>
</evidence>
<evidence type="ECO:0000256" key="6">
    <source>
        <dbReference type="ARBA" id="ARBA00022729"/>
    </source>
</evidence>
<evidence type="ECO:0000256" key="9">
    <source>
        <dbReference type="SAM" id="SignalP"/>
    </source>
</evidence>
<dbReference type="InterPro" id="IPR010682">
    <property type="entry name" value="SCRL"/>
</dbReference>
<feature type="signal peptide" evidence="9">
    <location>
        <begin position="1"/>
        <end position="23"/>
    </location>
</feature>
<dbReference type="Proteomes" id="UP000030689">
    <property type="component" value="Unassembled WGS sequence"/>
</dbReference>
<keyword evidence="4" id="KW-0929">Antimicrobial</keyword>
<evidence type="ECO:0008006" key="12">
    <source>
        <dbReference type="Google" id="ProtNLM"/>
    </source>
</evidence>
<comment type="similarity">
    <text evidence="2">Belongs to the DEFL family.</text>
</comment>
<sequence>MRSSTSSIIFCVLMFLVLNHVKGQEVKKAVPLCKFSQMYDGKCGRSGNMWCHSEMAQWEFKSFPHCYCTDKRFRNQDKHVCTCYIKLPCNQ</sequence>
<protein>
    <recommendedName>
        <fullName evidence="12">Knottin scorpion toxin-like domain-containing protein</fullName>
    </recommendedName>
</protein>
<evidence type="ECO:0000256" key="2">
    <source>
        <dbReference type="ARBA" id="ARBA00006722"/>
    </source>
</evidence>
<comment type="subcellular location">
    <subcellularLocation>
        <location evidence="1">Secreted</location>
    </subcellularLocation>
</comment>
<evidence type="ECO:0000256" key="1">
    <source>
        <dbReference type="ARBA" id="ARBA00004613"/>
    </source>
</evidence>
<keyword evidence="3" id="KW-0964">Secreted</keyword>
<dbReference type="GO" id="GO:0031640">
    <property type="term" value="P:killing of cells of another organism"/>
    <property type="evidence" value="ECO:0007669"/>
    <property type="project" value="UniProtKB-KW"/>
</dbReference>
<feature type="chain" id="PRO_5004720683" description="Knottin scorpion toxin-like domain-containing protein" evidence="9">
    <location>
        <begin position="24"/>
        <end position="91"/>
    </location>
</feature>
<dbReference type="AlphaFoldDB" id="V4KHH1"/>
<proteinExistence type="inferred from homology"/>
<dbReference type="KEGG" id="eus:EUTSA_v10002937mg"/>
<keyword evidence="5" id="KW-0295">Fungicide</keyword>
<dbReference type="GO" id="GO:0050832">
    <property type="term" value="P:defense response to fungus"/>
    <property type="evidence" value="ECO:0007669"/>
    <property type="project" value="UniProtKB-KW"/>
</dbReference>
<evidence type="ECO:0000256" key="5">
    <source>
        <dbReference type="ARBA" id="ARBA00022577"/>
    </source>
</evidence>
<keyword evidence="6 9" id="KW-0732">Signal</keyword>
<accession>V4KHH1</accession>
<dbReference type="Pfam" id="PF06876">
    <property type="entry name" value="SCRL"/>
    <property type="match status" value="1"/>
</dbReference>
<keyword evidence="7" id="KW-0611">Plant defense</keyword>
<dbReference type="PANTHER" id="PTHR34450">
    <property type="entry name" value="DEFENSIN-LIKE PROTEIN 245-RELATED"/>
    <property type="match status" value="1"/>
</dbReference>
<reference evidence="10 11" key="1">
    <citation type="journal article" date="2013" name="Front. Plant Sci.">
        <title>The Reference Genome of the Halophytic Plant Eutrema salsugineum.</title>
        <authorList>
            <person name="Yang R."/>
            <person name="Jarvis D.E."/>
            <person name="Chen H."/>
            <person name="Beilstein M.A."/>
            <person name="Grimwood J."/>
            <person name="Jenkins J."/>
            <person name="Shu S."/>
            <person name="Prochnik S."/>
            <person name="Xin M."/>
            <person name="Ma C."/>
            <person name="Schmutz J."/>
            <person name="Wing R.A."/>
            <person name="Mitchell-Olds T."/>
            <person name="Schumaker K.S."/>
            <person name="Wang X."/>
        </authorList>
    </citation>
    <scope>NUCLEOTIDE SEQUENCE [LARGE SCALE GENOMIC DNA]</scope>
</reference>
<evidence type="ECO:0000256" key="7">
    <source>
        <dbReference type="ARBA" id="ARBA00022821"/>
    </source>
</evidence>
<evidence type="ECO:0000256" key="3">
    <source>
        <dbReference type="ARBA" id="ARBA00022525"/>
    </source>
</evidence>
<gene>
    <name evidence="10" type="ORF">EUTSA_v10002937mg</name>
</gene>